<dbReference type="EMBL" id="UINC01192342">
    <property type="protein sequence ID" value="SVE07446.1"/>
    <property type="molecule type" value="Genomic_DNA"/>
</dbReference>
<sequence>MNLPNRQSLIEEASQLTELNDFGNTWFFDHI</sequence>
<feature type="non-terminal residue" evidence="1">
    <location>
        <position position="31"/>
    </location>
</feature>
<name>A0A383AHR2_9ZZZZ</name>
<protein>
    <submittedName>
        <fullName evidence="1">Uncharacterized protein</fullName>
    </submittedName>
</protein>
<accession>A0A383AHR2</accession>
<proteinExistence type="predicted"/>
<dbReference type="AlphaFoldDB" id="A0A383AHR2"/>
<organism evidence="1">
    <name type="scientific">marine metagenome</name>
    <dbReference type="NCBI Taxonomy" id="408172"/>
    <lineage>
        <taxon>unclassified sequences</taxon>
        <taxon>metagenomes</taxon>
        <taxon>ecological metagenomes</taxon>
    </lineage>
</organism>
<reference evidence="1" key="1">
    <citation type="submission" date="2018-05" db="EMBL/GenBank/DDBJ databases">
        <authorList>
            <person name="Lanie J.A."/>
            <person name="Ng W.-L."/>
            <person name="Kazmierczak K.M."/>
            <person name="Andrzejewski T.M."/>
            <person name="Davidsen T.M."/>
            <person name="Wayne K.J."/>
            <person name="Tettelin H."/>
            <person name="Glass J.I."/>
            <person name="Rusch D."/>
            <person name="Podicherti R."/>
            <person name="Tsui H.-C.T."/>
            <person name="Winkler M.E."/>
        </authorList>
    </citation>
    <scope>NUCLEOTIDE SEQUENCE</scope>
</reference>
<gene>
    <name evidence="1" type="ORF">METZ01_LOCUS460300</name>
</gene>
<evidence type="ECO:0000313" key="1">
    <source>
        <dbReference type="EMBL" id="SVE07446.1"/>
    </source>
</evidence>